<organism evidence="1 2">
    <name type="scientific">Microbulbifer harenosus</name>
    <dbReference type="NCBI Taxonomy" id="2576840"/>
    <lineage>
        <taxon>Bacteria</taxon>
        <taxon>Pseudomonadati</taxon>
        <taxon>Pseudomonadota</taxon>
        <taxon>Gammaproteobacteria</taxon>
        <taxon>Cellvibrionales</taxon>
        <taxon>Microbulbiferaceae</taxon>
        <taxon>Microbulbifer</taxon>
    </lineage>
</organism>
<name>A0ABY2UCS3_9GAMM</name>
<dbReference type="InterPro" id="IPR011659">
    <property type="entry name" value="WD40"/>
</dbReference>
<dbReference type="Proteomes" id="UP000306791">
    <property type="component" value="Unassembled WGS sequence"/>
</dbReference>
<gene>
    <name evidence="1" type="ORF">FDY93_18385</name>
</gene>
<protein>
    <recommendedName>
        <fullName evidence="3">WD40-like Beta Propeller Repeat</fullName>
    </recommendedName>
</protein>
<accession>A0ABY2UCS3</accession>
<evidence type="ECO:0008006" key="3">
    <source>
        <dbReference type="Google" id="ProtNLM"/>
    </source>
</evidence>
<dbReference type="SUPFAM" id="SSF82171">
    <property type="entry name" value="DPP6 N-terminal domain-like"/>
    <property type="match status" value="1"/>
</dbReference>
<keyword evidence="2" id="KW-1185">Reference proteome</keyword>
<reference evidence="1 2" key="1">
    <citation type="submission" date="2019-05" db="EMBL/GenBank/DDBJ databases">
        <title>Microbulbifer harenosus sp. nov., an alginate-degrading bacterium isolated from coastal sand.</title>
        <authorList>
            <person name="Huang H."/>
            <person name="Mo K."/>
            <person name="Bao S."/>
        </authorList>
    </citation>
    <scope>NUCLEOTIDE SEQUENCE [LARGE SCALE GENOMIC DNA]</scope>
    <source>
        <strain evidence="1 2">HB161719</strain>
    </source>
</reference>
<dbReference type="EMBL" id="VANI01000024">
    <property type="protein sequence ID" value="TLM73905.1"/>
    <property type="molecule type" value="Genomic_DNA"/>
</dbReference>
<comment type="caution">
    <text evidence="1">The sequence shown here is derived from an EMBL/GenBank/DDBJ whole genome shotgun (WGS) entry which is preliminary data.</text>
</comment>
<dbReference type="RefSeq" id="WP_138237218.1">
    <property type="nucleotide sequence ID" value="NZ_CP185860.1"/>
</dbReference>
<dbReference type="Pfam" id="PF07676">
    <property type="entry name" value="PD40"/>
    <property type="match status" value="2"/>
</dbReference>
<evidence type="ECO:0000313" key="1">
    <source>
        <dbReference type="EMBL" id="TLM73905.1"/>
    </source>
</evidence>
<evidence type="ECO:0000313" key="2">
    <source>
        <dbReference type="Proteomes" id="UP000306791"/>
    </source>
</evidence>
<sequence length="293" mass="32948">MKNNYASISLLFTVLLMVNKSYGQDDFPVLEGPYLGQKPPGLTPELFAPGTIATRDWEGGAAFSNDMKEFYFTRQHPETKSVETVVFKSKDDRWYMSDVFPGYGPSFAPDGKVMHFGKRYKERTDSGWSEMKNLGSPFEEIRIMSLKVSNKGTYVFDEVGTNGDGIIRYSRLVDGIREEPQPFGKEINTGLWNAHPYIAPDESYIMWDGEREGGYGGSDLYVSFKEADGSWGEAINLGGEINTEVDDGGPRITPDGKYLFFSRVVAPADGDRWPDVDTYWVDAQVVESLRPRN</sequence>
<proteinExistence type="predicted"/>